<name>A0ABT1PM83_9ACTN</name>
<evidence type="ECO:0000313" key="4">
    <source>
        <dbReference type="EMBL" id="MCQ4046454.1"/>
    </source>
</evidence>
<reference evidence="4 5" key="1">
    <citation type="submission" date="2022-06" db="EMBL/GenBank/DDBJ databases">
        <title>Draft genome sequence of type strain Streptomyces rubrisoli DSM 42083.</title>
        <authorList>
            <person name="Duangmal K."/>
            <person name="Klaysubun C."/>
        </authorList>
    </citation>
    <scope>NUCLEOTIDE SEQUENCE [LARGE SCALE GENOMIC DNA]</scope>
    <source>
        <strain evidence="4 5">DSM 42083</strain>
    </source>
</reference>
<dbReference type="InterPro" id="IPR019490">
    <property type="entry name" value="Glu6P/Mann6P_isomerase_C"/>
</dbReference>
<dbReference type="Proteomes" id="UP001206206">
    <property type="component" value="Unassembled WGS sequence"/>
</dbReference>
<dbReference type="RefSeq" id="WP_255932696.1">
    <property type="nucleotide sequence ID" value="NZ_JANFNH010000067.1"/>
</dbReference>
<accession>A0ABT1PM83</accession>
<keyword evidence="2 4" id="KW-0413">Isomerase</keyword>
<gene>
    <name evidence="4" type="ORF">NON19_31480</name>
</gene>
<dbReference type="Pfam" id="PF10432">
    <property type="entry name" value="bact-PGI_C"/>
    <property type="match status" value="1"/>
</dbReference>
<keyword evidence="5" id="KW-1185">Reference proteome</keyword>
<dbReference type="SUPFAM" id="SSF53697">
    <property type="entry name" value="SIS domain"/>
    <property type="match status" value="1"/>
</dbReference>
<comment type="similarity">
    <text evidence="1">Belongs to the PGI/PMI family.</text>
</comment>
<comment type="caution">
    <text evidence="4">The sequence shown here is derived from an EMBL/GenBank/DDBJ whole genome shotgun (WGS) entry which is preliminary data.</text>
</comment>
<protein>
    <submittedName>
        <fullName evidence="4">Mannose-6-phosphate isomerase</fullName>
    </submittedName>
</protein>
<sequence length="386" mass="39263">MLDEALLDSPDALARADTGGLLPSVAAAGARVRTAARAAAEAGLTDLKPDGRPRTVLIAGPGSAPGQLADLLGALAACPVLPLAPTGSAPTAQELRWTLPGWAGPLDLLLLTTADGTEPGLTSLVEQAYRRGCTVAGVTPSGTALAGALQQARGLALPFAPPSYRPTATEAYDAAHGTEPAVPADPGAFWALFTPLLALADRIGLLSAPPDVVEAVADRLDAAAERFGPAAETYRNPAKALAVELAHSLPLVWSEGATVAPAARRFASVLTSLAGRPALAAALPEAIAEHRALLDGTLASGSDDLDDFFRDRVEEPDGLRLRIVLLREPETEPATAAVEAANTHGTPLSEIDAADGTPAETLAELLALTDFAAVYLALTPAEGPSA</sequence>
<evidence type="ECO:0000313" key="5">
    <source>
        <dbReference type="Proteomes" id="UP001206206"/>
    </source>
</evidence>
<dbReference type="Gene3D" id="3.40.50.10490">
    <property type="entry name" value="Glucose-6-phosphate isomerase like protein, domain 1"/>
    <property type="match status" value="1"/>
</dbReference>
<evidence type="ECO:0000259" key="3">
    <source>
        <dbReference type="Pfam" id="PF10432"/>
    </source>
</evidence>
<evidence type="ECO:0000256" key="2">
    <source>
        <dbReference type="ARBA" id="ARBA00023235"/>
    </source>
</evidence>
<dbReference type="EMBL" id="JANFNH010000067">
    <property type="protein sequence ID" value="MCQ4046454.1"/>
    <property type="molecule type" value="Genomic_DNA"/>
</dbReference>
<proteinExistence type="inferred from homology"/>
<organism evidence="4 5">
    <name type="scientific">Streptantibioticus rubrisoli</name>
    <dbReference type="NCBI Taxonomy" id="1387313"/>
    <lineage>
        <taxon>Bacteria</taxon>
        <taxon>Bacillati</taxon>
        <taxon>Actinomycetota</taxon>
        <taxon>Actinomycetes</taxon>
        <taxon>Kitasatosporales</taxon>
        <taxon>Streptomycetaceae</taxon>
        <taxon>Streptantibioticus</taxon>
    </lineage>
</organism>
<dbReference type="GO" id="GO:0016853">
    <property type="term" value="F:isomerase activity"/>
    <property type="evidence" value="ECO:0007669"/>
    <property type="project" value="UniProtKB-KW"/>
</dbReference>
<evidence type="ECO:0000256" key="1">
    <source>
        <dbReference type="ARBA" id="ARBA00010523"/>
    </source>
</evidence>
<dbReference type="InterPro" id="IPR046348">
    <property type="entry name" value="SIS_dom_sf"/>
</dbReference>
<feature type="domain" description="Bifunctional glucose-6-phosphate/mannose-6-phosphate isomerase C-terminal" evidence="3">
    <location>
        <begin position="236"/>
        <end position="378"/>
    </location>
</feature>